<feature type="domain" description="Transposase IS200-like" evidence="1">
    <location>
        <begin position="11"/>
        <end position="147"/>
    </location>
</feature>
<dbReference type="EMBL" id="LCPJ01000022">
    <property type="protein sequence ID" value="KKU95327.1"/>
    <property type="molecule type" value="Genomic_DNA"/>
</dbReference>
<proteinExistence type="predicted"/>
<gene>
    <name evidence="2" type="ORF">UY27_C0022G0004</name>
</gene>
<dbReference type="Pfam" id="PF01797">
    <property type="entry name" value="Y1_Tnp"/>
    <property type="match status" value="1"/>
</dbReference>
<evidence type="ECO:0000313" key="3">
    <source>
        <dbReference type="Proteomes" id="UP000034661"/>
    </source>
</evidence>
<dbReference type="SUPFAM" id="SSF143422">
    <property type="entry name" value="Transposase IS200-like"/>
    <property type="match status" value="1"/>
</dbReference>
<dbReference type="PANTHER" id="PTHR34322:SF2">
    <property type="entry name" value="TRANSPOSASE IS200-LIKE DOMAIN-CONTAINING PROTEIN"/>
    <property type="match status" value="1"/>
</dbReference>
<dbReference type="PANTHER" id="PTHR34322">
    <property type="entry name" value="TRANSPOSASE, Y1_TNP DOMAIN-CONTAINING"/>
    <property type="match status" value="1"/>
</dbReference>
<evidence type="ECO:0000259" key="1">
    <source>
        <dbReference type="SMART" id="SM01321"/>
    </source>
</evidence>
<accession>A0A0G1UM76</accession>
<sequence length="218" mass="26305">MPSKNRIKSYVENGYYHIYNRGVEKRLIFQDREDYTKFLYLLKVYLSPPEELRKEYPLLKIHIVHNNLFGEIDLLAFCLMPNHFHLLVKQKSKRAITRLMKQILTAYSMYFNKRHERVGPLFQERYKASLVDSDEYILHLSRYIHLNPIARGVSLDEFDWSSYLYYLGKRHAPWININIIKEYFNDSKKGFSYKEFVEDHLLQIDLPDDLTMDSEHET</sequence>
<dbReference type="InterPro" id="IPR002686">
    <property type="entry name" value="Transposase_17"/>
</dbReference>
<dbReference type="PATRIC" id="fig|1618439.3.peg.537"/>
<protein>
    <recommendedName>
        <fullName evidence="1">Transposase IS200-like domain-containing protein</fullName>
    </recommendedName>
</protein>
<evidence type="ECO:0000313" key="2">
    <source>
        <dbReference type="EMBL" id="KKU95327.1"/>
    </source>
</evidence>
<dbReference type="Gene3D" id="3.30.70.1290">
    <property type="entry name" value="Transposase IS200-like"/>
    <property type="match status" value="1"/>
</dbReference>
<comment type="caution">
    <text evidence="2">The sequence shown here is derived from an EMBL/GenBank/DDBJ whole genome shotgun (WGS) entry which is preliminary data.</text>
</comment>
<dbReference type="GO" id="GO:0004803">
    <property type="term" value="F:transposase activity"/>
    <property type="evidence" value="ECO:0007669"/>
    <property type="project" value="InterPro"/>
</dbReference>
<reference evidence="2 3" key="1">
    <citation type="journal article" date="2015" name="Nature">
        <title>rRNA introns, odd ribosomes, and small enigmatic genomes across a large radiation of phyla.</title>
        <authorList>
            <person name="Brown C.T."/>
            <person name="Hug L.A."/>
            <person name="Thomas B.C."/>
            <person name="Sharon I."/>
            <person name="Castelle C.J."/>
            <person name="Singh A."/>
            <person name="Wilkins M.J."/>
            <person name="Williams K.H."/>
            <person name="Banfield J.F."/>
        </authorList>
    </citation>
    <scope>NUCLEOTIDE SEQUENCE [LARGE SCALE GENOMIC DNA]</scope>
</reference>
<dbReference type="GO" id="GO:0003677">
    <property type="term" value="F:DNA binding"/>
    <property type="evidence" value="ECO:0007669"/>
    <property type="project" value="InterPro"/>
</dbReference>
<name>A0A0G1UM76_9BACT</name>
<dbReference type="InterPro" id="IPR036515">
    <property type="entry name" value="Transposase_17_sf"/>
</dbReference>
<dbReference type="Proteomes" id="UP000034661">
    <property type="component" value="Unassembled WGS sequence"/>
</dbReference>
<dbReference type="SMART" id="SM01321">
    <property type="entry name" value="Y1_Tnp"/>
    <property type="match status" value="1"/>
</dbReference>
<dbReference type="GO" id="GO:0006313">
    <property type="term" value="P:DNA transposition"/>
    <property type="evidence" value="ECO:0007669"/>
    <property type="project" value="InterPro"/>
</dbReference>
<dbReference type="AlphaFoldDB" id="A0A0G1UM76"/>
<organism evidence="2 3">
    <name type="scientific">Candidatus Gottesmanbacteria bacterium GW2011_GWA1_48_13</name>
    <dbReference type="NCBI Taxonomy" id="1618439"/>
    <lineage>
        <taxon>Bacteria</taxon>
        <taxon>Candidatus Gottesmaniibacteriota</taxon>
    </lineage>
</organism>